<comment type="caution">
    <text evidence="3">The sequence shown here is derived from an EMBL/GenBank/DDBJ whole genome shotgun (WGS) entry which is preliminary data.</text>
</comment>
<dbReference type="PROSITE" id="PS50164">
    <property type="entry name" value="GIY_YIG"/>
    <property type="match status" value="1"/>
</dbReference>
<dbReference type="EMBL" id="LCPP01000035">
    <property type="protein sequence ID" value="KKU99192.1"/>
    <property type="molecule type" value="Genomic_DNA"/>
</dbReference>
<dbReference type="SUPFAM" id="SSF82771">
    <property type="entry name" value="GIY-YIG endonuclease"/>
    <property type="match status" value="1"/>
</dbReference>
<dbReference type="Proteomes" id="UP000034637">
    <property type="component" value="Unassembled WGS sequence"/>
</dbReference>
<dbReference type="InterPro" id="IPR035901">
    <property type="entry name" value="GIY-YIG_endonuc_sf"/>
</dbReference>
<accession>A0A0G1UYH7</accession>
<dbReference type="InterPro" id="IPR050190">
    <property type="entry name" value="UPF0213_domain"/>
</dbReference>
<comment type="similarity">
    <text evidence="1">Belongs to the UPF0213 family.</text>
</comment>
<dbReference type="AlphaFoldDB" id="A0A0G1UYH7"/>
<dbReference type="Gene3D" id="3.40.1440.10">
    <property type="entry name" value="GIY-YIG endonuclease"/>
    <property type="match status" value="1"/>
</dbReference>
<dbReference type="PANTHER" id="PTHR34477">
    <property type="entry name" value="UPF0213 PROTEIN YHBQ"/>
    <property type="match status" value="1"/>
</dbReference>
<evidence type="ECO:0000256" key="1">
    <source>
        <dbReference type="ARBA" id="ARBA00007435"/>
    </source>
</evidence>
<evidence type="ECO:0000313" key="3">
    <source>
        <dbReference type="EMBL" id="KKU99192.1"/>
    </source>
</evidence>
<sequence length="94" mass="11082">MFYTYLLLSKKDHKLYTGYTGDLRNRFKEHNSGRNFSTKNRGPFDLIYYEACMDEEDAQAREKFLKSGPGKRYLKNRLKRFLRLTGFGPETGSP</sequence>
<name>A0A0G1UYH7_9BACT</name>
<reference evidence="3 4" key="1">
    <citation type="journal article" date="2015" name="Nature">
        <title>rRNA introns, odd ribosomes, and small enigmatic genomes across a large radiation of phyla.</title>
        <authorList>
            <person name="Brown C.T."/>
            <person name="Hug L.A."/>
            <person name="Thomas B.C."/>
            <person name="Sharon I."/>
            <person name="Castelle C.J."/>
            <person name="Singh A."/>
            <person name="Wilkins M.J."/>
            <person name="Williams K.H."/>
            <person name="Banfield J.F."/>
        </authorList>
    </citation>
    <scope>NUCLEOTIDE SEQUENCE [LARGE SCALE GENOMIC DNA]</scope>
</reference>
<dbReference type="Pfam" id="PF01541">
    <property type="entry name" value="GIY-YIG"/>
    <property type="match status" value="1"/>
</dbReference>
<proteinExistence type="inferred from homology"/>
<protein>
    <submittedName>
        <fullName evidence="3">GIY-YIG nuclease superfamily protein</fullName>
    </submittedName>
</protein>
<dbReference type="InterPro" id="IPR000305">
    <property type="entry name" value="GIY-YIG_endonuc"/>
</dbReference>
<dbReference type="PANTHER" id="PTHR34477:SF1">
    <property type="entry name" value="UPF0213 PROTEIN YHBQ"/>
    <property type="match status" value="1"/>
</dbReference>
<dbReference type="CDD" id="cd10449">
    <property type="entry name" value="GIY-YIG_SLX1_like"/>
    <property type="match status" value="1"/>
</dbReference>
<feature type="domain" description="GIY-YIG" evidence="2">
    <location>
        <begin position="1"/>
        <end position="77"/>
    </location>
</feature>
<organism evidence="3 4">
    <name type="scientific">Candidatus Amesbacteria bacterium GW2011_GWA1_48_9</name>
    <dbReference type="NCBI Taxonomy" id="1618355"/>
    <lineage>
        <taxon>Bacteria</taxon>
        <taxon>Candidatus Amesiibacteriota</taxon>
    </lineage>
</organism>
<evidence type="ECO:0000259" key="2">
    <source>
        <dbReference type="PROSITE" id="PS50164"/>
    </source>
</evidence>
<evidence type="ECO:0000313" key="4">
    <source>
        <dbReference type="Proteomes" id="UP000034637"/>
    </source>
</evidence>
<dbReference type="SMART" id="SM00465">
    <property type="entry name" value="GIYc"/>
    <property type="match status" value="1"/>
</dbReference>
<gene>
    <name evidence="3" type="ORF">UY33_C0035G0015</name>
</gene>